<dbReference type="SUPFAM" id="SSF109854">
    <property type="entry name" value="DinB/YfiT-like putative metalloenzymes"/>
    <property type="match status" value="1"/>
</dbReference>
<feature type="domain" description="Mycothiol-dependent maleylpyruvate isomerase metal-binding" evidence="1">
    <location>
        <begin position="9"/>
        <end position="82"/>
    </location>
</feature>
<dbReference type="OrthoDB" id="3268903at2"/>
<dbReference type="InterPro" id="IPR024344">
    <property type="entry name" value="MDMPI_metal-binding"/>
</dbReference>
<evidence type="ECO:0000259" key="1">
    <source>
        <dbReference type="Pfam" id="PF11716"/>
    </source>
</evidence>
<organism evidence="2 3">
    <name type="scientific">Segniliparus rotundus (strain ATCC BAA-972 / CDC 1076 / CIP 108378 / DSM 44985 / JCM 13578)</name>
    <dbReference type="NCBI Taxonomy" id="640132"/>
    <lineage>
        <taxon>Bacteria</taxon>
        <taxon>Bacillati</taxon>
        <taxon>Actinomycetota</taxon>
        <taxon>Actinomycetes</taxon>
        <taxon>Mycobacteriales</taxon>
        <taxon>Segniliparaceae</taxon>
        <taxon>Segniliparus</taxon>
    </lineage>
</organism>
<name>D6Z863_SEGRD</name>
<dbReference type="InterPro" id="IPR017519">
    <property type="entry name" value="CHP03085"/>
</dbReference>
<dbReference type="RefSeq" id="WP_013138596.1">
    <property type="nucleotide sequence ID" value="NC_014168.1"/>
</dbReference>
<dbReference type="HOGENOM" id="CLU_1287934_0_0_11"/>
<dbReference type="NCBIfam" id="TIGR03085">
    <property type="entry name" value="TIGR03085 family metal-binding protein"/>
    <property type="match status" value="1"/>
</dbReference>
<dbReference type="eggNOG" id="COG0243">
    <property type="taxonomic scope" value="Bacteria"/>
</dbReference>
<dbReference type="InterPro" id="IPR017517">
    <property type="entry name" value="Maleyloyr_isom"/>
</dbReference>
<sequence>MTYSQYERAGLVNAARAAGPDAPTLCEGWAVRDLIAHLVVRESLRVDATAGIVLPKLAARTERAQNKVASRDWEVLLDTVAAGPPWYSPLGLADRSANLVEMFIHQEDILRAQPDYQPRMISQGLRAALSRPIRALGALTLKKTPAQVSLVTPQGQTLVRGGAGGEPVTVTGQVEELLLFAYGREPADVDISGSASALSAVAASKRGI</sequence>
<dbReference type="KEGG" id="srt:Srot_1682"/>
<dbReference type="EMBL" id="CP001958">
    <property type="protein sequence ID" value="ADG98143.1"/>
    <property type="molecule type" value="Genomic_DNA"/>
</dbReference>
<proteinExistence type="predicted"/>
<dbReference type="AlphaFoldDB" id="D6Z863"/>
<dbReference type="InterPro" id="IPR034660">
    <property type="entry name" value="DinB/YfiT-like"/>
</dbReference>
<dbReference type="Pfam" id="PF11716">
    <property type="entry name" value="MDMPI_N"/>
    <property type="match status" value="1"/>
</dbReference>
<protein>
    <recommendedName>
        <fullName evidence="1">Mycothiol-dependent maleylpyruvate isomerase metal-binding domain-containing protein</fullName>
    </recommendedName>
</protein>
<evidence type="ECO:0000313" key="2">
    <source>
        <dbReference type="EMBL" id="ADG98143.1"/>
    </source>
</evidence>
<keyword evidence="3" id="KW-1185">Reference proteome</keyword>
<evidence type="ECO:0000313" key="3">
    <source>
        <dbReference type="Proteomes" id="UP000002247"/>
    </source>
</evidence>
<dbReference type="Proteomes" id="UP000002247">
    <property type="component" value="Chromosome"/>
</dbReference>
<accession>D6Z863</accession>
<reference evidence="2 3" key="1">
    <citation type="journal article" date="2010" name="Stand. Genomic Sci.">
        <title>Complete genome sequence of Segniliparus rotundus type strain (CDC 1076).</title>
        <authorList>
            <person name="Sikorski J."/>
            <person name="Lapidus A."/>
            <person name="Copeland A."/>
            <person name="Misra M."/>
            <person name="Glavina Del Rio T."/>
            <person name="Nolan M."/>
            <person name="Lucas S."/>
            <person name="Chen F."/>
            <person name="Tice H."/>
            <person name="Cheng J.F."/>
            <person name="Jando M."/>
            <person name="Schneider S."/>
            <person name="Bruce D."/>
            <person name="Goodwin L."/>
            <person name="Pitluck S."/>
            <person name="Liolios K."/>
            <person name="Mikhailova N."/>
            <person name="Pati A."/>
            <person name="Ivanova N."/>
            <person name="Mavromatis K."/>
            <person name="Chen A."/>
            <person name="Palaniappan K."/>
            <person name="Chertkov O."/>
            <person name="Land M."/>
            <person name="Hauser L."/>
            <person name="Chang Y.J."/>
            <person name="Jeffries C.D."/>
            <person name="Brettin T."/>
            <person name="Detter J.C."/>
            <person name="Han C."/>
            <person name="Rohde M."/>
            <person name="Goker M."/>
            <person name="Bristow J."/>
            <person name="Eisen J.A."/>
            <person name="Markowitz V."/>
            <person name="Hugenholtz P."/>
            <person name="Kyrpides N.C."/>
            <person name="Klenk H.P."/>
        </authorList>
    </citation>
    <scope>NUCLEOTIDE SEQUENCE [LARGE SCALE GENOMIC DNA]</scope>
    <source>
        <strain evidence="3">ATCC BAA-972 / CDC 1076 / CIP 108378 / DSM 44985 / JCM 13578</strain>
    </source>
</reference>
<dbReference type="GO" id="GO:0046872">
    <property type="term" value="F:metal ion binding"/>
    <property type="evidence" value="ECO:0007669"/>
    <property type="project" value="InterPro"/>
</dbReference>
<dbReference type="NCBIfam" id="TIGR03083">
    <property type="entry name" value="maleylpyruvate isomerase family mycothiol-dependent enzyme"/>
    <property type="match status" value="1"/>
</dbReference>
<dbReference type="STRING" id="640132.Srot_1682"/>
<gene>
    <name evidence="2" type="ordered locus">Srot_1682</name>
</gene>